<protein>
    <recommendedName>
        <fullName evidence="4">ABC-type transport system involved in multi-copper enzyme maturation permease subunit</fullName>
    </recommendedName>
</protein>
<dbReference type="Proteomes" id="UP001501598">
    <property type="component" value="Unassembled WGS sequence"/>
</dbReference>
<organism evidence="2 3">
    <name type="scientific">Pseudonocardia xishanensis</name>
    <dbReference type="NCBI Taxonomy" id="630995"/>
    <lineage>
        <taxon>Bacteria</taxon>
        <taxon>Bacillati</taxon>
        <taxon>Actinomycetota</taxon>
        <taxon>Actinomycetes</taxon>
        <taxon>Pseudonocardiales</taxon>
        <taxon>Pseudonocardiaceae</taxon>
        <taxon>Pseudonocardia</taxon>
    </lineage>
</organism>
<keyword evidence="1" id="KW-1133">Transmembrane helix</keyword>
<evidence type="ECO:0000313" key="3">
    <source>
        <dbReference type="Proteomes" id="UP001501598"/>
    </source>
</evidence>
<feature type="transmembrane region" description="Helical" evidence="1">
    <location>
        <begin position="32"/>
        <end position="60"/>
    </location>
</feature>
<feature type="transmembrane region" description="Helical" evidence="1">
    <location>
        <begin position="263"/>
        <end position="284"/>
    </location>
</feature>
<evidence type="ECO:0000313" key="2">
    <source>
        <dbReference type="EMBL" id="GAA4549288.1"/>
    </source>
</evidence>
<feature type="transmembrane region" description="Helical" evidence="1">
    <location>
        <begin position="72"/>
        <end position="93"/>
    </location>
</feature>
<dbReference type="EMBL" id="BAABGT010000049">
    <property type="protein sequence ID" value="GAA4549288.1"/>
    <property type="molecule type" value="Genomic_DNA"/>
</dbReference>
<reference evidence="3" key="1">
    <citation type="journal article" date="2019" name="Int. J. Syst. Evol. Microbiol.">
        <title>The Global Catalogue of Microorganisms (GCM) 10K type strain sequencing project: providing services to taxonomists for standard genome sequencing and annotation.</title>
        <authorList>
            <consortium name="The Broad Institute Genomics Platform"/>
            <consortium name="The Broad Institute Genome Sequencing Center for Infectious Disease"/>
            <person name="Wu L."/>
            <person name="Ma J."/>
        </authorList>
    </citation>
    <scope>NUCLEOTIDE SEQUENCE [LARGE SCALE GENOMIC DNA]</scope>
    <source>
        <strain evidence="3">JCM 17906</strain>
    </source>
</reference>
<dbReference type="RefSeq" id="WP_345419770.1">
    <property type="nucleotide sequence ID" value="NZ_BAABGT010000049.1"/>
</dbReference>
<comment type="caution">
    <text evidence="2">The sequence shown here is derived from an EMBL/GenBank/DDBJ whole genome shotgun (WGS) entry which is preliminary data.</text>
</comment>
<keyword evidence="1" id="KW-0812">Transmembrane</keyword>
<keyword evidence="3" id="KW-1185">Reference proteome</keyword>
<evidence type="ECO:0008006" key="4">
    <source>
        <dbReference type="Google" id="ProtNLM"/>
    </source>
</evidence>
<feature type="transmembrane region" description="Helical" evidence="1">
    <location>
        <begin position="183"/>
        <end position="204"/>
    </location>
</feature>
<feature type="transmembrane region" description="Helical" evidence="1">
    <location>
        <begin position="153"/>
        <end position="177"/>
    </location>
</feature>
<evidence type="ECO:0000256" key="1">
    <source>
        <dbReference type="SAM" id="Phobius"/>
    </source>
</evidence>
<proteinExistence type="predicted"/>
<feature type="transmembrane region" description="Helical" evidence="1">
    <location>
        <begin position="113"/>
        <end position="141"/>
    </location>
</feature>
<sequence length="290" mass="28910">MTVSERGGRPAVLPTPGLLRSEALKTLSVRSWWALALPVAALALSVNVFGGLFGAAVGGLRDEAAGILPASLAYSLSLASVFAAVHGVVVATAEFRHRTVSGTYLVGGRVPVLLAKSAVAAGTGAVYALLTAVLGLLAGLLGQGAARLPSVGVLLAVVGIGIAVCALWSVLGVALGTTVVNQAGAVVGLLVYVLLLENLLSLVLRSGTEDGRAPAAVARLSSFLPANAGDIALFDLPARQLGGRFGPSIVESLAGVAGPPPGWGALLVLLVWTAAGLALAGVVGERRDIT</sequence>
<keyword evidence="1" id="KW-0472">Membrane</keyword>
<name>A0ABP8RV04_9PSEU</name>
<gene>
    <name evidence="2" type="ORF">GCM10023175_37070</name>
</gene>
<accession>A0ABP8RV04</accession>